<comment type="caution">
    <text evidence="1">The sequence shown here is derived from an EMBL/GenBank/DDBJ whole genome shotgun (WGS) entry which is preliminary data.</text>
</comment>
<dbReference type="OrthoDB" id="2446052at2759"/>
<proteinExistence type="predicted"/>
<evidence type="ECO:0000313" key="2">
    <source>
        <dbReference type="Proteomes" id="UP000266861"/>
    </source>
</evidence>
<name>A0A397J7U2_9GLOM</name>
<dbReference type="AlphaFoldDB" id="A0A397J7U2"/>
<protein>
    <submittedName>
        <fullName evidence="1">Uncharacterized protein</fullName>
    </submittedName>
</protein>
<accession>A0A397J7U2</accession>
<organism evidence="1 2">
    <name type="scientific">Diversispora epigaea</name>
    <dbReference type="NCBI Taxonomy" id="1348612"/>
    <lineage>
        <taxon>Eukaryota</taxon>
        <taxon>Fungi</taxon>
        <taxon>Fungi incertae sedis</taxon>
        <taxon>Mucoromycota</taxon>
        <taxon>Glomeromycotina</taxon>
        <taxon>Glomeromycetes</taxon>
        <taxon>Diversisporales</taxon>
        <taxon>Diversisporaceae</taxon>
        <taxon>Diversispora</taxon>
    </lineage>
</organism>
<evidence type="ECO:0000313" key="1">
    <source>
        <dbReference type="EMBL" id="RHZ84141.1"/>
    </source>
</evidence>
<dbReference type="EMBL" id="PQFF01000081">
    <property type="protein sequence ID" value="RHZ84141.1"/>
    <property type="molecule type" value="Genomic_DNA"/>
</dbReference>
<dbReference type="Proteomes" id="UP000266861">
    <property type="component" value="Unassembled WGS sequence"/>
</dbReference>
<gene>
    <name evidence="1" type="ORF">Glove_85g126</name>
</gene>
<dbReference type="STRING" id="1348612.A0A397J7U2"/>
<reference evidence="1 2" key="1">
    <citation type="submission" date="2018-08" db="EMBL/GenBank/DDBJ databases">
        <title>Genome and evolution of the arbuscular mycorrhizal fungus Diversispora epigaea (formerly Glomus versiforme) and its bacterial endosymbionts.</title>
        <authorList>
            <person name="Sun X."/>
            <person name="Fei Z."/>
            <person name="Harrison M."/>
        </authorList>
    </citation>
    <scope>NUCLEOTIDE SEQUENCE [LARGE SCALE GENOMIC DNA]</scope>
    <source>
        <strain evidence="1 2">IT104</strain>
    </source>
</reference>
<keyword evidence="2" id="KW-1185">Reference proteome</keyword>
<sequence length="203" mass="23027">MVSTDIHCTTDIPNYSGIPDYGYSNLLIYSTYPSINDAIFNPSNLTHNGYITITYYDPVELSDGYLWIYRIDDSSDNVTQQFVNGNNNDFCSVSDNGLTVTVKIIRSTFSYPDSQFYVKVDYNFVRGKVYDEPLMGINDNIWKFNTIPTIEESYAGLVSGVMRLTIEGTKHYENLNSTGKDDFISDLQIELSKILSGPRAIYE</sequence>